<dbReference type="RefSeq" id="WP_369454368.1">
    <property type="nucleotide sequence ID" value="NZ_JBGCUO010000001.1"/>
</dbReference>
<dbReference type="Proteomes" id="UP001562065">
    <property type="component" value="Unassembled WGS sequence"/>
</dbReference>
<dbReference type="EMBL" id="JBGCUO010000001">
    <property type="protein sequence ID" value="MEY1661126.1"/>
    <property type="molecule type" value="Genomic_DNA"/>
</dbReference>
<accession>A0ABV4AHA3</accession>
<proteinExistence type="predicted"/>
<protein>
    <recommendedName>
        <fullName evidence="3">MSHA biogenesis protein MshI</fullName>
    </recommendedName>
</protein>
<evidence type="ECO:0000313" key="2">
    <source>
        <dbReference type="Proteomes" id="UP001562065"/>
    </source>
</evidence>
<name>A0ABV4AHA3_9GAMM</name>
<evidence type="ECO:0000313" key="1">
    <source>
        <dbReference type="EMBL" id="MEY1661126.1"/>
    </source>
</evidence>
<evidence type="ECO:0008006" key="3">
    <source>
        <dbReference type="Google" id="ProtNLM"/>
    </source>
</evidence>
<keyword evidence="2" id="KW-1185">Reference proteome</keyword>
<comment type="caution">
    <text evidence="1">The sequence shown here is derived from an EMBL/GenBank/DDBJ whole genome shotgun (WGS) entry which is preliminary data.</text>
</comment>
<organism evidence="1 2">
    <name type="scientific">Isoalcanivorax beigongshangi</name>
    <dbReference type="NCBI Taxonomy" id="3238810"/>
    <lineage>
        <taxon>Bacteria</taxon>
        <taxon>Pseudomonadati</taxon>
        <taxon>Pseudomonadota</taxon>
        <taxon>Gammaproteobacteria</taxon>
        <taxon>Oceanospirillales</taxon>
        <taxon>Alcanivoracaceae</taxon>
        <taxon>Isoalcanivorax</taxon>
    </lineage>
</organism>
<gene>
    <name evidence="1" type="ORF">AB5I84_03070</name>
</gene>
<sequence>MSEWMQEPAQLGAGSTPYTARRWQAPVHCQAAPRQPAFGPVTLSLNPRSGRFQLLDEHGRVLTAAEAQRVRQYQEIPLRSALAQLINEHQLYALRLTQLPALPAPEAVHTAPTQALLAQWLAPLAWPQPFRFLLQDQHLLIELAAAPYWPGEQLRLFQSGAGVSVLGLGQAERAAQQMAAAEALVTTLARACWALAPQWPAASFSVCHSLVRGDVFLSCLWQAQGDGVIEVERRCSQNEDGSWDAVAPLDYQVPSVVGFR</sequence>
<reference evidence="1 2" key="1">
    <citation type="submission" date="2024-07" db="EMBL/GenBank/DDBJ databases">
        <authorList>
            <person name="Ren Q."/>
        </authorList>
    </citation>
    <scope>NUCLEOTIDE SEQUENCE [LARGE SCALE GENOMIC DNA]</scope>
    <source>
        <strain evidence="1 2">REN37</strain>
    </source>
</reference>